<dbReference type="Pfam" id="PF01151">
    <property type="entry name" value="ELO"/>
    <property type="match status" value="1"/>
</dbReference>
<keyword evidence="5 10" id="KW-0276">Fatty acid metabolism</keyword>
<keyword evidence="7 10" id="KW-0443">Lipid metabolism</keyword>
<sequence length="314" mass="35766">MAKSAVQQEAERLTAGLWLPMLLSAGYLLVLSANRASFHNNIDHPNGAYSTAWPIVPTAMTAFYLAMVFGHTKYFESRKPMSGLKDYMFTYNLYQVIINVWCVVAFCVEVRRAGMSVIGNKVDLGPNSFRLGFVTWVHYNNKYVELLDTLWMVLRKKSSQVSFLHVYHHCLLIWAWFIVIKFGNGGDAYFGGMLNSLIHVMMYSYYTMALLGWSCPWKRYLTQAQLVQFCICLTHSTWAAVTGVYPWKICLVEMWVMISMLVLFTRFYNQSYAKEKSAKDAAALLQAKAATAKAQQTSGNFAPSLRRIAKHEKG</sequence>
<organism evidence="11">
    <name type="scientific">Diacronema viridis</name>
    <dbReference type="NCBI Taxonomy" id="2793420"/>
    <lineage>
        <taxon>Eukaryota</taxon>
        <taxon>Haptista</taxon>
        <taxon>Haptophyta</taxon>
        <taxon>Pavlovophyceae</taxon>
        <taxon>Pavlovales</taxon>
        <taxon>Pavlovaceae</taxon>
        <taxon>Diacronema</taxon>
    </lineage>
</organism>
<proteinExistence type="evidence at transcript level"/>
<evidence type="ECO:0000256" key="4">
    <source>
        <dbReference type="ARBA" id="ARBA00022692"/>
    </source>
</evidence>
<dbReference type="GO" id="GO:0019367">
    <property type="term" value="P:fatty acid elongation, saturated fatty acid"/>
    <property type="evidence" value="ECO:0007669"/>
    <property type="project" value="TreeGrafter"/>
</dbReference>
<feature type="transmembrane region" description="Helical" evidence="10">
    <location>
        <begin position="161"/>
        <end position="182"/>
    </location>
</feature>
<keyword evidence="6 10" id="KW-1133">Transmembrane helix</keyword>
<dbReference type="PROSITE" id="PS01188">
    <property type="entry name" value="ELO"/>
    <property type="match status" value="1"/>
</dbReference>
<keyword evidence="3 10" id="KW-0808">Transferase</keyword>
<comment type="subcellular location">
    <subcellularLocation>
        <location evidence="1">Membrane</location>
        <topology evidence="1">Multi-pass membrane protein</topology>
    </subcellularLocation>
</comment>
<evidence type="ECO:0000256" key="2">
    <source>
        <dbReference type="ARBA" id="ARBA00022516"/>
    </source>
</evidence>
<evidence type="ECO:0000256" key="8">
    <source>
        <dbReference type="ARBA" id="ARBA00023136"/>
    </source>
</evidence>
<dbReference type="GO" id="GO:0034625">
    <property type="term" value="P:fatty acid elongation, monounsaturated fatty acid"/>
    <property type="evidence" value="ECO:0007669"/>
    <property type="project" value="TreeGrafter"/>
</dbReference>
<dbReference type="InterPro" id="IPR030457">
    <property type="entry name" value="ELO_CS"/>
</dbReference>
<evidence type="ECO:0000256" key="7">
    <source>
        <dbReference type="ARBA" id="ARBA00023098"/>
    </source>
</evidence>
<evidence type="ECO:0000313" key="11">
    <source>
        <dbReference type="EMBL" id="ABR67690.1"/>
    </source>
</evidence>
<reference evidence="11" key="1">
    <citation type="journal article" date="2009" name="Mar. Biotechnol.">
        <title>Identification of a novel C20-elongase gene from the marine microalgae Pavlova viridis and its expression in Escherichia coli.</title>
        <authorList>
            <person name="Niu Y."/>
            <person name="Kong J."/>
            <person name="Fu L."/>
            <person name="Yang J."/>
            <person name="Xu Y."/>
        </authorList>
    </citation>
    <scope>NUCLEOTIDE SEQUENCE</scope>
</reference>
<dbReference type="EC" id="2.3.1.-" evidence="10"/>
<feature type="transmembrane region" description="Helical" evidence="10">
    <location>
        <begin position="17"/>
        <end position="36"/>
    </location>
</feature>
<evidence type="ECO:0000256" key="6">
    <source>
        <dbReference type="ARBA" id="ARBA00022989"/>
    </source>
</evidence>
<dbReference type="AlphaFoldDB" id="B2BE69"/>
<comment type="similarity">
    <text evidence="10">Belongs to the ELO family.</text>
</comment>
<evidence type="ECO:0000256" key="10">
    <source>
        <dbReference type="RuleBase" id="RU361115"/>
    </source>
</evidence>
<evidence type="ECO:0000256" key="9">
    <source>
        <dbReference type="ARBA" id="ARBA00023160"/>
    </source>
</evidence>
<dbReference type="InterPro" id="IPR002076">
    <property type="entry name" value="ELO_fam"/>
</dbReference>
<dbReference type="GO" id="GO:0030148">
    <property type="term" value="P:sphingolipid biosynthetic process"/>
    <property type="evidence" value="ECO:0007669"/>
    <property type="project" value="TreeGrafter"/>
</dbReference>
<dbReference type="GO" id="GO:0034626">
    <property type="term" value="P:fatty acid elongation, polyunsaturated fatty acid"/>
    <property type="evidence" value="ECO:0007669"/>
    <property type="project" value="TreeGrafter"/>
</dbReference>
<dbReference type="PANTHER" id="PTHR11157:SF126">
    <property type="entry name" value="ELONGATION OF VERY LONG CHAIN FATTY ACIDS PROTEIN"/>
    <property type="match status" value="1"/>
</dbReference>
<keyword evidence="4 10" id="KW-0812">Transmembrane</keyword>
<dbReference type="GO" id="GO:0005789">
    <property type="term" value="C:endoplasmic reticulum membrane"/>
    <property type="evidence" value="ECO:0007669"/>
    <property type="project" value="TreeGrafter"/>
</dbReference>
<comment type="catalytic activity">
    <reaction evidence="10">
        <text>an acyl-CoA + malonyl-CoA + H(+) = a 3-oxoacyl-CoA + CO2 + CoA</text>
        <dbReference type="Rhea" id="RHEA:50252"/>
        <dbReference type="ChEBI" id="CHEBI:15378"/>
        <dbReference type="ChEBI" id="CHEBI:16526"/>
        <dbReference type="ChEBI" id="CHEBI:57287"/>
        <dbReference type="ChEBI" id="CHEBI:57384"/>
        <dbReference type="ChEBI" id="CHEBI:58342"/>
        <dbReference type="ChEBI" id="CHEBI:90726"/>
    </reaction>
    <physiologicalReaction direction="left-to-right" evidence="10">
        <dbReference type="Rhea" id="RHEA:50253"/>
    </physiologicalReaction>
</comment>
<keyword evidence="9 10" id="KW-0275">Fatty acid biosynthesis</keyword>
<feature type="transmembrane region" description="Helical" evidence="10">
    <location>
        <begin position="188"/>
        <end position="206"/>
    </location>
</feature>
<evidence type="ECO:0000256" key="3">
    <source>
        <dbReference type="ARBA" id="ARBA00022679"/>
    </source>
</evidence>
<dbReference type="GO" id="GO:0009922">
    <property type="term" value="F:fatty acid elongase activity"/>
    <property type="evidence" value="ECO:0007669"/>
    <property type="project" value="InterPro"/>
</dbReference>
<gene>
    <name evidence="11" type="primary">ELKJ</name>
</gene>
<dbReference type="PANTHER" id="PTHR11157">
    <property type="entry name" value="FATTY ACID ACYL TRANSFERASE-RELATED"/>
    <property type="match status" value="1"/>
</dbReference>
<evidence type="ECO:0000256" key="1">
    <source>
        <dbReference type="ARBA" id="ARBA00004141"/>
    </source>
</evidence>
<feature type="transmembrane region" description="Helical" evidence="10">
    <location>
        <begin position="251"/>
        <end position="269"/>
    </location>
</feature>
<dbReference type="GO" id="GO:0042761">
    <property type="term" value="P:very long-chain fatty acid biosynthetic process"/>
    <property type="evidence" value="ECO:0007669"/>
    <property type="project" value="TreeGrafter"/>
</dbReference>
<feature type="transmembrane region" description="Helical" evidence="10">
    <location>
        <begin position="89"/>
        <end position="108"/>
    </location>
</feature>
<evidence type="ECO:0000256" key="5">
    <source>
        <dbReference type="ARBA" id="ARBA00022832"/>
    </source>
</evidence>
<protein>
    <recommendedName>
        <fullName evidence="10">Elongation of fatty acids protein</fullName>
        <ecNumber evidence="10">2.3.1.-</ecNumber>
    </recommendedName>
</protein>
<keyword evidence="2 10" id="KW-0444">Lipid biosynthesis</keyword>
<feature type="transmembrane region" description="Helical" evidence="10">
    <location>
        <begin position="48"/>
        <end position="69"/>
    </location>
</feature>
<keyword evidence="8 10" id="KW-0472">Membrane</keyword>
<accession>B2BE69</accession>
<feature type="transmembrane region" description="Helical" evidence="10">
    <location>
        <begin position="226"/>
        <end position="245"/>
    </location>
</feature>
<dbReference type="EMBL" id="EF486525">
    <property type="protein sequence ID" value="ABR67690.1"/>
    <property type="molecule type" value="mRNA"/>
</dbReference>
<dbReference type="BioCyc" id="MetaCyc:MONOMER-17427"/>
<name>B2BE69_9EUKA</name>